<dbReference type="InterPro" id="IPR011990">
    <property type="entry name" value="TPR-like_helical_dom_sf"/>
</dbReference>
<dbReference type="SMART" id="SM00028">
    <property type="entry name" value="TPR"/>
    <property type="match status" value="6"/>
</dbReference>
<dbReference type="Pfam" id="PF13181">
    <property type="entry name" value="TPR_8"/>
    <property type="match status" value="1"/>
</dbReference>
<dbReference type="GeneID" id="19016058"/>
<evidence type="ECO:0000256" key="2">
    <source>
        <dbReference type="PROSITE-ProRule" id="PRU00339"/>
    </source>
</evidence>
<evidence type="ECO:0000313" key="4">
    <source>
        <dbReference type="EMBL" id="CCO16226.1"/>
    </source>
</evidence>
<feature type="repeat" description="TPR" evidence="2">
    <location>
        <begin position="590"/>
        <end position="623"/>
    </location>
</feature>
<dbReference type="OrthoDB" id="308440at2759"/>
<gene>
    <name evidence="4" type="ORF">Bathy04g00320</name>
</gene>
<feature type="compositionally biased region" description="Acidic residues" evidence="3">
    <location>
        <begin position="653"/>
        <end position="668"/>
    </location>
</feature>
<evidence type="ECO:0000256" key="3">
    <source>
        <dbReference type="SAM" id="MobiDB-lite"/>
    </source>
</evidence>
<dbReference type="GO" id="GO:0051301">
    <property type="term" value="P:cell division"/>
    <property type="evidence" value="ECO:0007669"/>
    <property type="project" value="TreeGrafter"/>
</dbReference>
<evidence type="ECO:0000313" key="5">
    <source>
        <dbReference type="Proteomes" id="UP000198341"/>
    </source>
</evidence>
<dbReference type="EMBL" id="FO082275">
    <property type="protein sequence ID" value="CCO16226.1"/>
    <property type="molecule type" value="Genomic_DNA"/>
</dbReference>
<dbReference type="SUPFAM" id="SSF48452">
    <property type="entry name" value="TPR-like"/>
    <property type="match status" value="2"/>
</dbReference>
<dbReference type="PANTHER" id="PTHR12558">
    <property type="entry name" value="CELL DIVISION CYCLE 16,23,27"/>
    <property type="match status" value="1"/>
</dbReference>
<dbReference type="KEGG" id="bpg:Bathy04g00320"/>
<dbReference type="Gene3D" id="1.25.40.10">
    <property type="entry name" value="Tetratricopeptide repeat domain"/>
    <property type="match status" value="2"/>
</dbReference>
<dbReference type="PROSITE" id="PS50005">
    <property type="entry name" value="TPR"/>
    <property type="match status" value="1"/>
</dbReference>
<protein>
    <submittedName>
        <fullName evidence="4">Uncharacterized protein</fullName>
    </submittedName>
</protein>
<dbReference type="PANTHER" id="PTHR12558:SF36">
    <property type="entry name" value="ANAPHASE-PROMOTING COMPLEX SUBUNIT 7"/>
    <property type="match status" value="1"/>
</dbReference>
<dbReference type="InterPro" id="IPR019734">
    <property type="entry name" value="TPR_rpt"/>
</dbReference>
<name>K8EDX7_9CHLO</name>
<proteinExistence type="predicted"/>
<dbReference type="eggNOG" id="KOG1174">
    <property type="taxonomic scope" value="Eukaryota"/>
</dbReference>
<dbReference type="Proteomes" id="UP000198341">
    <property type="component" value="Chromosome 4"/>
</dbReference>
<evidence type="ECO:0000256" key="1">
    <source>
        <dbReference type="ARBA" id="ARBA00022803"/>
    </source>
</evidence>
<accession>K8EDX7</accession>
<dbReference type="STRING" id="41875.K8EDX7"/>
<keyword evidence="1 2" id="KW-0802">TPR repeat</keyword>
<dbReference type="AlphaFoldDB" id="K8EDX7"/>
<reference evidence="4 5" key="1">
    <citation type="submission" date="2011-10" db="EMBL/GenBank/DDBJ databases">
        <authorList>
            <person name="Genoscope - CEA"/>
        </authorList>
    </citation>
    <scope>NUCLEOTIDE SEQUENCE [LARGE SCALE GENOMIC DNA]</scope>
    <source>
        <strain evidence="4 5">RCC 1105</strain>
    </source>
</reference>
<dbReference type="RefSeq" id="XP_007513701.1">
    <property type="nucleotide sequence ID" value="XM_007513639.1"/>
</dbReference>
<keyword evidence="5" id="KW-1185">Reference proteome</keyword>
<feature type="region of interest" description="Disordered" evidence="3">
    <location>
        <begin position="193"/>
        <end position="216"/>
    </location>
</feature>
<dbReference type="GO" id="GO:0016567">
    <property type="term" value="P:protein ubiquitination"/>
    <property type="evidence" value="ECO:0007669"/>
    <property type="project" value="TreeGrafter"/>
</dbReference>
<dbReference type="GO" id="GO:0005680">
    <property type="term" value="C:anaphase-promoting complex"/>
    <property type="evidence" value="ECO:0007669"/>
    <property type="project" value="TreeGrafter"/>
</dbReference>
<organism evidence="4 5">
    <name type="scientific">Bathycoccus prasinos</name>
    <dbReference type="NCBI Taxonomy" id="41875"/>
    <lineage>
        <taxon>Eukaryota</taxon>
        <taxon>Viridiplantae</taxon>
        <taxon>Chlorophyta</taxon>
        <taxon>Mamiellophyceae</taxon>
        <taxon>Mamiellales</taxon>
        <taxon>Bathycoccaceae</taxon>
        <taxon>Bathycoccus</taxon>
    </lineage>
</organism>
<feature type="region of interest" description="Disordered" evidence="3">
    <location>
        <begin position="1"/>
        <end position="21"/>
    </location>
</feature>
<sequence>MTMPPFSTRNENTTPSSSAVEFQRTQKQVLSMAPHEIWSLGGRAKVTTLNASGAFESAELLCSFIHHAEQSVVSPVRASSTVEENDMVLTWRLKAIDCVNFATSFMGKEEYLRALKWFEQAMDFERNFQQLSSSNIEAEEHNNEAENSSEAHRYAMDNFDADEVKLHVMECLFKTQQYLRAIECFEATNGYEKEQQREGDETMTGTQTAKKYKTGEQHDSTMTAIVPLKYHLLKAKAHQALGHTQKAMRAYEFVFKNDASYLECVPQLISLSPVGGQRAREIFTRHCEKNSLGGLVEDMLVGGSANYRKTIHCWIDAMEGLERNSVRQASPHVTKLMKDRPKQPEVLIMKARWDGLRGKPDKAMEAYEMVVKMDNKRVTNMEKYAAALRDAREGEKLRILAQRLFEINENSCESWIASAMASDLSKEKEKALSFAQKARDLNPRNQVALVTLGECAMKVKKTDVAIACFRGANEVKPSLKSYHGLVKAYSAAGRRKEAIESAQAATELNTHSAFAASLLGDAHKRVSGDIGLKRTKDAFAKALQMDPSLLRAAFGLADACMRDNNDVERAKFVIKNILEKHPPKDAQSKVMLHVKYATILVEMNERAEAVQHFQSALGIEPNNARAKSGLESCEKALRAAQANARGGGGDGNVVDDAEMEEEDGEDED</sequence>
<dbReference type="GO" id="GO:0045842">
    <property type="term" value="P:positive regulation of mitotic metaphase/anaphase transition"/>
    <property type="evidence" value="ECO:0007669"/>
    <property type="project" value="TreeGrafter"/>
</dbReference>
<feature type="region of interest" description="Disordered" evidence="3">
    <location>
        <begin position="641"/>
        <end position="668"/>
    </location>
</feature>